<dbReference type="AlphaFoldDB" id="A0A4U1CP05"/>
<feature type="transmembrane region" description="Helical" evidence="1">
    <location>
        <begin position="5"/>
        <end position="26"/>
    </location>
</feature>
<dbReference type="InterPro" id="IPR025250">
    <property type="entry name" value="DUF4199"/>
</dbReference>
<gene>
    <name evidence="2" type="ORF">FA047_06300</name>
</gene>
<feature type="transmembrane region" description="Helical" evidence="1">
    <location>
        <begin position="141"/>
        <end position="167"/>
    </location>
</feature>
<dbReference type="Pfam" id="PF13858">
    <property type="entry name" value="DUF4199"/>
    <property type="match status" value="1"/>
</dbReference>
<protein>
    <submittedName>
        <fullName evidence="2">DUF4199 domain-containing protein</fullName>
    </submittedName>
</protein>
<name>A0A4U1CP05_9SPHI</name>
<evidence type="ECO:0000256" key="1">
    <source>
        <dbReference type="SAM" id="Phobius"/>
    </source>
</evidence>
<accession>A0A4U1CP05</accession>
<reference evidence="2 3" key="1">
    <citation type="submission" date="2019-04" db="EMBL/GenBank/DDBJ databases">
        <title>Pedobacter sp. RP-3-15 sp. nov., isolated from Arctic soil.</title>
        <authorList>
            <person name="Dahal R.H."/>
            <person name="Kim D.-U."/>
        </authorList>
    </citation>
    <scope>NUCLEOTIDE SEQUENCE [LARGE SCALE GENOMIC DNA]</scope>
    <source>
        <strain evidence="2 3">RP-3-15</strain>
    </source>
</reference>
<dbReference type="OrthoDB" id="6384283at2"/>
<keyword evidence="1" id="KW-1133">Transmembrane helix</keyword>
<dbReference type="EMBL" id="SWBQ01000001">
    <property type="protein sequence ID" value="TKC09687.1"/>
    <property type="molecule type" value="Genomic_DNA"/>
</dbReference>
<feature type="transmembrane region" description="Helical" evidence="1">
    <location>
        <begin position="38"/>
        <end position="55"/>
    </location>
</feature>
<keyword evidence="1" id="KW-0812">Transmembrane</keyword>
<keyword evidence="3" id="KW-1185">Reference proteome</keyword>
<evidence type="ECO:0000313" key="2">
    <source>
        <dbReference type="EMBL" id="TKC09687.1"/>
    </source>
</evidence>
<comment type="caution">
    <text evidence="2">The sequence shown here is derived from an EMBL/GenBank/DDBJ whole genome shotgun (WGS) entry which is preliminary data.</text>
</comment>
<evidence type="ECO:0000313" key="3">
    <source>
        <dbReference type="Proteomes" id="UP000307244"/>
    </source>
</evidence>
<dbReference type="RefSeq" id="WP_136835095.1">
    <property type="nucleotide sequence ID" value="NZ_SWBQ01000001.1"/>
</dbReference>
<feature type="transmembrane region" description="Helical" evidence="1">
    <location>
        <begin position="76"/>
        <end position="96"/>
    </location>
</feature>
<keyword evidence="1" id="KW-0472">Membrane</keyword>
<proteinExistence type="predicted"/>
<organism evidence="2 3">
    <name type="scientific">Pedobacter frigoris</name>
    <dbReference type="NCBI Taxonomy" id="2571272"/>
    <lineage>
        <taxon>Bacteria</taxon>
        <taxon>Pseudomonadati</taxon>
        <taxon>Bacteroidota</taxon>
        <taxon>Sphingobacteriia</taxon>
        <taxon>Sphingobacteriales</taxon>
        <taxon>Sphingobacteriaceae</taxon>
        <taxon>Pedobacter</taxon>
    </lineage>
</organism>
<sequence length="179" mass="19860">MKRNVLVYGLISGICVATFMVASIAYCYNKDSFEGSMLLGYAAMLLSFSLIFVGVKNYRDKFNGGVITFGKAFLMSLYMALIASTLYVAGWMIAYYNFFPDFIDKLAAYQLSSAKTSQMSAEQVTAVRQQIDMFREWYSSWIGVAGATYMEILPVGLLVSIITALVLKRKTPKGDSIPS</sequence>
<dbReference type="Proteomes" id="UP000307244">
    <property type="component" value="Unassembled WGS sequence"/>
</dbReference>